<reference evidence="2" key="2">
    <citation type="submission" date="2015-01" db="EMBL/GenBank/DDBJ databases">
        <title>Evolutionary Origins and Diversification of the Mycorrhizal Mutualists.</title>
        <authorList>
            <consortium name="DOE Joint Genome Institute"/>
            <consortium name="Mycorrhizal Genomics Consortium"/>
            <person name="Kohler A."/>
            <person name="Kuo A."/>
            <person name="Nagy L.G."/>
            <person name="Floudas D."/>
            <person name="Copeland A."/>
            <person name="Barry K.W."/>
            <person name="Cichocki N."/>
            <person name="Veneault-Fourrey C."/>
            <person name="LaButti K."/>
            <person name="Lindquist E.A."/>
            <person name="Lipzen A."/>
            <person name="Lundell T."/>
            <person name="Morin E."/>
            <person name="Murat C."/>
            <person name="Riley R."/>
            <person name="Ohm R."/>
            <person name="Sun H."/>
            <person name="Tunlid A."/>
            <person name="Henrissat B."/>
            <person name="Grigoriev I.V."/>
            <person name="Hibbett D.S."/>
            <person name="Martin F."/>
        </authorList>
    </citation>
    <scope>NUCLEOTIDE SEQUENCE [LARGE SCALE GENOMIC DNA]</scope>
    <source>
        <strain evidence="2">MUT 4182</strain>
    </source>
</reference>
<dbReference type="AlphaFoldDB" id="A0A0C3Q124"/>
<dbReference type="Proteomes" id="UP000054248">
    <property type="component" value="Unassembled WGS sequence"/>
</dbReference>
<name>A0A0C3Q124_9AGAM</name>
<reference evidence="1 2" key="1">
    <citation type="submission" date="2014-04" db="EMBL/GenBank/DDBJ databases">
        <authorList>
            <consortium name="DOE Joint Genome Institute"/>
            <person name="Kuo A."/>
            <person name="Girlanda M."/>
            <person name="Perotto S."/>
            <person name="Kohler A."/>
            <person name="Nagy L.G."/>
            <person name="Floudas D."/>
            <person name="Copeland A."/>
            <person name="Barry K.W."/>
            <person name="Cichocki N."/>
            <person name="Veneault-Fourrey C."/>
            <person name="LaButti K."/>
            <person name="Lindquist E.A."/>
            <person name="Lipzen A."/>
            <person name="Lundell T."/>
            <person name="Morin E."/>
            <person name="Murat C."/>
            <person name="Sun H."/>
            <person name="Tunlid A."/>
            <person name="Henrissat B."/>
            <person name="Grigoriev I.V."/>
            <person name="Hibbett D.S."/>
            <person name="Martin F."/>
            <person name="Nordberg H.P."/>
            <person name="Cantor M.N."/>
            <person name="Hua S.X."/>
        </authorList>
    </citation>
    <scope>NUCLEOTIDE SEQUENCE [LARGE SCALE GENOMIC DNA]</scope>
    <source>
        <strain evidence="1 2">MUT 4182</strain>
    </source>
</reference>
<sequence length="213" mass="24023">MAKTDFTVLTTTDSYPAWFSETRAALLAAQVWRHVNTQVPTPTYVDVDAPTEIEKREMRIFLENEEQALGIILERIDAANARLIGTKEAHNAWTALETAHVVQSANRQYQLYQAMANVRQKPDEALPTYMQRVEQAADRFSTSLTTGASADDIIDMLVAFITVSNLDPTVLNAAIRRLDGHTEHTVYIRAKTNMTQHIQIRHKQHDTGTYIVA</sequence>
<protein>
    <submittedName>
        <fullName evidence="1">Uncharacterized protein</fullName>
    </submittedName>
</protein>
<accession>A0A0C3Q124</accession>
<dbReference type="HOGENOM" id="CLU_054821_1_0_1"/>
<evidence type="ECO:0000313" key="1">
    <source>
        <dbReference type="EMBL" id="KIO16186.1"/>
    </source>
</evidence>
<gene>
    <name evidence="1" type="ORF">M407DRAFT_34176</name>
</gene>
<dbReference type="OrthoDB" id="3324679at2759"/>
<proteinExistence type="predicted"/>
<keyword evidence="2" id="KW-1185">Reference proteome</keyword>
<evidence type="ECO:0000313" key="2">
    <source>
        <dbReference type="Proteomes" id="UP000054248"/>
    </source>
</evidence>
<dbReference type="EMBL" id="KN823643">
    <property type="protein sequence ID" value="KIO16186.1"/>
    <property type="molecule type" value="Genomic_DNA"/>
</dbReference>
<dbReference type="Pfam" id="PF14223">
    <property type="entry name" value="Retrotran_gag_2"/>
    <property type="match status" value="1"/>
</dbReference>
<organism evidence="1 2">
    <name type="scientific">Tulasnella calospora MUT 4182</name>
    <dbReference type="NCBI Taxonomy" id="1051891"/>
    <lineage>
        <taxon>Eukaryota</taxon>
        <taxon>Fungi</taxon>
        <taxon>Dikarya</taxon>
        <taxon>Basidiomycota</taxon>
        <taxon>Agaricomycotina</taxon>
        <taxon>Agaricomycetes</taxon>
        <taxon>Cantharellales</taxon>
        <taxon>Tulasnellaceae</taxon>
        <taxon>Tulasnella</taxon>
    </lineage>
</organism>